<protein>
    <submittedName>
        <fullName evidence="2">Alpha/beta fold hydrolase</fullName>
    </submittedName>
    <submittedName>
        <fullName evidence="3">Pimeloyl-ACP methyl ester carboxylesterase</fullName>
    </submittedName>
</protein>
<dbReference type="GO" id="GO:0016787">
    <property type="term" value="F:hydrolase activity"/>
    <property type="evidence" value="ECO:0007669"/>
    <property type="project" value="UniProtKB-KW"/>
</dbReference>
<dbReference type="RefSeq" id="WP_270124734.1">
    <property type="nucleotide sequence ID" value="NZ_BAAAOM010000002.1"/>
</dbReference>
<reference evidence="2" key="1">
    <citation type="submission" date="2022-12" db="EMBL/GenBank/DDBJ databases">
        <title>Gycomyces niveus sp.nov., a novel actinomycete isolated from soil in Shouguang.</title>
        <authorList>
            <person name="Yang X."/>
        </authorList>
    </citation>
    <scope>NUCLEOTIDE SEQUENCE</scope>
    <source>
        <strain evidence="2">DSM 44724</strain>
    </source>
</reference>
<accession>A0A9X3SYK5</accession>
<feature type="domain" description="AB hydrolase-1" evidence="1">
    <location>
        <begin position="20"/>
        <end position="263"/>
    </location>
</feature>
<dbReference type="Proteomes" id="UP001145799">
    <property type="component" value="Unassembled WGS sequence"/>
</dbReference>
<dbReference type="InterPro" id="IPR000073">
    <property type="entry name" value="AB_hydrolase_1"/>
</dbReference>
<dbReference type="Proteomes" id="UP001183604">
    <property type="component" value="Unassembled WGS sequence"/>
</dbReference>
<dbReference type="SUPFAM" id="SSF53474">
    <property type="entry name" value="alpha/beta-Hydrolases"/>
    <property type="match status" value="1"/>
</dbReference>
<keyword evidence="5" id="KW-1185">Reference proteome</keyword>
<reference evidence="3 5" key="2">
    <citation type="submission" date="2023-07" db="EMBL/GenBank/DDBJ databases">
        <title>Sequencing the genomes of 1000 actinobacteria strains.</title>
        <authorList>
            <person name="Klenk H.-P."/>
        </authorList>
    </citation>
    <scope>NUCLEOTIDE SEQUENCE [LARGE SCALE GENOMIC DNA]</scope>
    <source>
        <strain evidence="3 5">DSM 44724</strain>
    </source>
</reference>
<evidence type="ECO:0000313" key="4">
    <source>
        <dbReference type="Proteomes" id="UP001145799"/>
    </source>
</evidence>
<sequence>MPTVDLSLGTVSYEDTGSGPVVLLLHGLVQSATVWRKVAADLAADHRVVIPTLPYGSHTIPLRPDAELTPHSTALLIGEFADALDLPRDTVFVENDAGRLQQLAAERPDRVGRMVIAGCEAFDNYPPKAGGTLMAAAAKIPGGIRALALALTPRPMRRVPGTGFAVMTVKGVPHELTDGWLEPLRTDSRVRADLVRYLRATRRTEMLEAAGRLADFHGPALVVWGRQDKMMPPQHGRRLAELIPGAELLELDDCGTLIPIDRPRALAEAVRRFAAERPL</sequence>
<dbReference type="EMBL" id="JAPZVQ010000025">
    <property type="protein sequence ID" value="MDA1388232.1"/>
    <property type="molecule type" value="Genomic_DNA"/>
</dbReference>
<dbReference type="AlphaFoldDB" id="A0A9X3SYK5"/>
<gene>
    <name evidence="3" type="ORF">J2S69_001044</name>
    <name evidence="2" type="ORF">O2L01_24775</name>
</gene>
<dbReference type="PANTHER" id="PTHR43689">
    <property type="entry name" value="HYDROLASE"/>
    <property type="match status" value="1"/>
</dbReference>
<dbReference type="InterPro" id="IPR029058">
    <property type="entry name" value="AB_hydrolase_fold"/>
</dbReference>
<evidence type="ECO:0000259" key="1">
    <source>
        <dbReference type="Pfam" id="PF00561"/>
    </source>
</evidence>
<evidence type="ECO:0000313" key="5">
    <source>
        <dbReference type="Proteomes" id="UP001183604"/>
    </source>
</evidence>
<dbReference type="EMBL" id="JAVDYD010000001">
    <property type="protein sequence ID" value="MDR7337325.1"/>
    <property type="molecule type" value="Genomic_DNA"/>
</dbReference>
<dbReference type="PANTHER" id="PTHR43689:SF8">
    <property type="entry name" value="ALPHA_BETA-HYDROLASES SUPERFAMILY PROTEIN"/>
    <property type="match status" value="1"/>
</dbReference>
<name>A0A9X3SYK5_9ACTN</name>
<dbReference type="Pfam" id="PF00561">
    <property type="entry name" value="Abhydrolase_1"/>
    <property type="match status" value="1"/>
</dbReference>
<organism evidence="2 4">
    <name type="scientific">Glycomyces lechevalierae</name>
    <dbReference type="NCBI Taxonomy" id="256034"/>
    <lineage>
        <taxon>Bacteria</taxon>
        <taxon>Bacillati</taxon>
        <taxon>Actinomycetota</taxon>
        <taxon>Actinomycetes</taxon>
        <taxon>Glycomycetales</taxon>
        <taxon>Glycomycetaceae</taxon>
        <taxon>Glycomyces</taxon>
    </lineage>
</organism>
<evidence type="ECO:0000313" key="2">
    <source>
        <dbReference type="EMBL" id="MDA1388232.1"/>
    </source>
</evidence>
<dbReference type="Gene3D" id="3.40.50.1820">
    <property type="entry name" value="alpha/beta hydrolase"/>
    <property type="match status" value="1"/>
</dbReference>
<keyword evidence="2" id="KW-0378">Hydrolase</keyword>
<comment type="caution">
    <text evidence="2">The sequence shown here is derived from an EMBL/GenBank/DDBJ whole genome shotgun (WGS) entry which is preliminary data.</text>
</comment>
<proteinExistence type="predicted"/>
<evidence type="ECO:0000313" key="3">
    <source>
        <dbReference type="EMBL" id="MDR7337325.1"/>
    </source>
</evidence>